<feature type="transmembrane region" description="Helical" evidence="10">
    <location>
        <begin position="308"/>
        <end position="330"/>
    </location>
</feature>
<keyword evidence="2" id="KW-0813">Transport</keyword>
<dbReference type="Gene3D" id="3.30.70.1450">
    <property type="entry name" value="Regulator of K+ conductance, C-terminal domain"/>
    <property type="match status" value="1"/>
</dbReference>
<dbReference type="RefSeq" id="WP_206714194.1">
    <property type="nucleotide sequence ID" value="NZ_CP071091.1"/>
</dbReference>
<evidence type="ECO:0000256" key="6">
    <source>
        <dbReference type="ARBA" id="ARBA00022692"/>
    </source>
</evidence>
<dbReference type="Gene3D" id="1.20.1530.20">
    <property type="match status" value="1"/>
</dbReference>
<keyword evidence="7 10" id="KW-1133">Transmembrane helix</keyword>
<feature type="transmembrane region" description="Helical" evidence="10">
    <location>
        <begin position="124"/>
        <end position="144"/>
    </location>
</feature>
<keyword evidence="5" id="KW-0633">Potassium transport</keyword>
<dbReference type="EMBL" id="CP071091">
    <property type="protein sequence ID" value="QSQ12468.1"/>
    <property type="molecule type" value="Genomic_DNA"/>
</dbReference>
<evidence type="ECO:0000256" key="5">
    <source>
        <dbReference type="ARBA" id="ARBA00022538"/>
    </source>
</evidence>
<evidence type="ECO:0000256" key="8">
    <source>
        <dbReference type="ARBA" id="ARBA00023065"/>
    </source>
</evidence>
<dbReference type="PROSITE" id="PS51202">
    <property type="entry name" value="RCK_C"/>
    <property type="match status" value="1"/>
</dbReference>
<evidence type="ECO:0000256" key="7">
    <source>
        <dbReference type="ARBA" id="ARBA00022989"/>
    </source>
</evidence>
<feature type="transmembrane region" description="Helical" evidence="10">
    <location>
        <begin position="195"/>
        <end position="213"/>
    </location>
</feature>
<feature type="domain" description="RCK C-terminal" evidence="11">
    <location>
        <begin position="408"/>
        <end position="489"/>
    </location>
</feature>
<keyword evidence="6 10" id="KW-0812">Transmembrane</keyword>
<reference evidence="12 13" key="1">
    <citation type="submission" date="2021-02" db="EMBL/GenBank/DDBJ databases">
        <title>De Novo genome assembly of isolated myxobacteria.</title>
        <authorList>
            <person name="Stevens D.C."/>
        </authorList>
    </citation>
    <scope>NUCLEOTIDE SEQUENCE [LARGE SCALE GENOMIC DNA]</scope>
    <source>
        <strain evidence="12 13">SCHIC003</strain>
    </source>
</reference>
<evidence type="ECO:0000256" key="1">
    <source>
        <dbReference type="ARBA" id="ARBA00004651"/>
    </source>
</evidence>
<dbReference type="PANTHER" id="PTHR32507">
    <property type="entry name" value="NA(+)/H(+) ANTIPORTER 1"/>
    <property type="match status" value="1"/>
</dbReference>
<gene>
    <name evidence="12" type="ORF">JY572_29485</name>
</gene>
<keyword evidence="9 10" id="KW-0472">Membrane</keyword>
<evidence type="ECO:0000313" key="13">
    <source>
        <dbReference type="Proteomes" id="UP000663090"/>
    </source>
</evidence>
<feature type="transmembrane region" description="Helical" evidence="10">
    <location>
        <begin position="337"/>
        <end position="356"/>
    </location>
</feature>
<organism evidence="12 13">
    <name type="scientific">Myxococcus landrumensis</name>
    <dbReference type="NCBI Taxonomy" id="2813577"/>
    <lineage>
        <taxon>Bacteria</taxon>
        <taxon>Pseudomonadati</taxon>
        <taxon>Myxococcota</taxon>
        <taxon>Myxococcia</taxon>
        <taxon>Myxococcales</taxon>
        <taxon>Cystobacterineae</taxon>
        <taxon>Myxococcaceae</taxon>
        <taxon>Myxococcus</taxon>
    </lineage>
</organism>
<keyword evidence="5" id="KW-0630">Potassium</keyword>
<feature type="transmembrane region" description="Helical" evidence="10">
    <location>
        <begin position="95"/>
        <end position="118"/>
    </location>
</feature>
<dbReference type="Pfam" id="PF02080">
    <property type="entry name" value="TrkA_C"/>
    <property type="match status" value="1"/>
</dbReference>
<protein>
    <submittedName>
        <fullName evidence="12">Potassium/proton antiporter</fullName>
    </submittedName>
</protein>
<comment type="subcellular location">
    <subcellularLocation>
        <location evidence="1">Cell membrane</location>
        <topology evidence="1">Multi-pass membrane protein</topology>
    </subcellularLocation>
</comment>
<keyword evidence="4" id="KW-1003">Cell membrane</keyword>
<evidence type="ECO:0000256" key="10">
    <source>
        <dbReference type="SAM" id="Phobius"/>
    </source>
</evidence>
<keyword evidence="3" id="KW-0050">Antiport</keyword>
<feature type="transmembrane region" description="Helical" evidence="10">
    <location>
        <begin position="6"/>
        <end position="26"/>
    </location>
</feature>
<keyword evidence="13" id="KW-1185">Reference proteome</keyword>
<evidence type="ECO:0000256" key="2">
    <source>
        <dbReference type="ARBA" id="ARBA00022448"/>
    </source>
</evidence>
<feature type="transmembrane region" description="Helical" evidence="10">
    <location>
        <begin position="278"/>
        <end position="296"/>
    </location>
</feature>
<sequence>MLTTEPLPTAFLLTVCGALLALSVLFSRASGRFGIPVALLFLGVGMAAGSDGPGGIDFDNYGFAFRLGTVALVLILFDGGLNTPLSAIHSALRPAAVLATVGVILTAALMGAAAHFLFHFSWTQALLLGAIVSSTDAAAVFSVLRGSGLHLKRRVGTTLELESGLNDPMAVILTTGLTHTLASGKPPGWELATEALVQMVVGTGMGLAIGYGARHLLKRLRLRVAGLYPVMTLALAFLSFGLPTLLHGSGFLAVYIVGILLGNETIRYRTGLLRVHDALAWLSQVLMFLVLGLLVYPRNLVEVAGVGLGMGLILAFVARPIAVLLCLAPFRFPLGEIVYTGWVGLRGAVPIILATFPVLSNTAGSRDIFNIVFFIVVVNGLVPGATVPWVTRKLGLAARVPEPPQAVLEIASTQLLKGELSSFYIGKASAVTGERLADLPFPPGSAAMLLVRGQELLAPKGDTVFQPGDHVYVFGHAEDLPLLRLLFGQQEDE</sequence>
<dbReference type="InterPro" id="IPR036721">
    <property type="entry name" value="RCK_C_sf"/>
</dbReference>
<evidence type="ECO:0000256" key="9">
    <source>
        <dbReference type="ARBA" id="ARBA00023136"/>
    </source>
</evidence>
<dbReference type="InterPro" id="IPR006037">
    <property type="entry name" value="RCK_C"/>
</dbReference>
<dbReference type="Proteomes" id="UP000663090">
    <property type="component" value="Chromosome"/>
</dbReference>
<feature type="transmembrane region" description="Helical" evidence="10">
    <location>
        <begin position="33"/>
        <end position="49"/>
    </location>
</feature>
<evidence type="ECO:0000256" key="4">
    <source>
        <dbReference type="ARBA" id="ARBA00022475"/>
    </source>
</evidence>
<dbReference type="Pfam" id="PF00999">
    <property type="entry name" value="Na_H_Exchanger"/>
    <property type="match status" value="1"/>
</dbReference>
<feature type="transmembrane region" description="Helical" evidence="10">
    <location>
        <begin position="368"/>
        <end position="390"/>
    </location>
</feature>
<evidence type="ECO:0000313" key="12">
    <source>
        <dbReference type="EMBL" id="QSQ12468.1"/>
    </source>
</evidence>
<name>A0ABX7N1J1_9BACT</name>
<evidence type="ECO:0000256" key="3">
    <source>
        <dbReference type="ARBA" id="ARBA00022449"/>
    </source>
</evidence>
<feature type="transmembrane region" description="Helical" evidence="10">
    <location>
        <begin position="225"/>
        <end position="242"/>
    </location>
</feature>
<dbReference type="NCBIfam" id="NF003715">
    <property type="entry name" value="PRK05326.1-2"/>
    <property type="match status" value="1"/>
</dbReference>
<keyword evidence="8" id="KW-0406">Ion transport</keyword>
<dbReference type="SUPFAM" id="SSF116726">
    <property type="entry name" value="TrkA C-terminal domain-like"/>
    <property type="match status" value="1"/>
</dbReference>
<dbReference type="InterPro" id="IPR038770">
    <property type="entry name" value="Na+/solute_symporter_sf"/>
</dbReference>
<dbReference type="PANTHER" id="PTHR32507:SF7">
    <property type="entry name" value="K(+)_H(+) ANTIPORTER NHAP2"/>
    <property type="match status" value="1"/>
</dbReference>
<evidence type="ECO:0000259" key="11">
    <source>
        <dbReference type="PROSITE" id="PS51202"/>
    </source>
</evidence>
<dbReference type="NCBIfam" id="NF003716">
    <property type="entry name" value="PRK05326.1-3"/>
    <property type="match status" value="1"/>
</dbReference>
<feature type="transmembrane region" description="Helical" evidence="10">
    <location>
        <begin position="61"/>
        <end position="83"/>
    </location>
</feature>
<dbReference type="InterPro" id="IPR006153">
    <property type="entry name" value="Cation/H_exchanger_TM"/>
</dbReference>
<accession>A0ABX7N1J1</accession>
<proteinExistence type="predicted"/>